<feature type="compositionally biased region" description="Basic and acidic residues" evidence="1">
    <location>
        <begin position="66"/>
        <end position="75"/>
    </location>
</feature>
<gene>
    <name evidence="2" type="ORF">EYF80_008029</name>
</gene>
<feature type="region of interest" description="Disordered" evidence="1">
    <location>
        <begin position="1"/>
        <end position="27"/>
    </location>
</feature>
<evidence type="ECO:0000256" key="1">
    <source>
        <dbReference type="SAM" id="MobiDB-lite"/>
    </source>
</evidence>
<accession>A0A4Z2IWF4</accession>
<evidence type="ECO:0000313" key="2">
    <source>
        <dbReference type="EMBL" id="TNN81583.1"/>
    </source>
</evidence>
<dbReference type="AlphaFoldDB" id="A0A4Z2IWF4"/>
<name>A0A4Z2IWF4_9TELE</name>
<reference evidence="2 3" key="1">
    <citation type="submission" date="2019-03" db="EMBL/GenBank/DDBJ databases">
        <title>First draft genome of Liparis tanakae, snailfish: a comprehensive survey of snailfish specific genes.</title>
        <authorList>
            <person name="Kim W."/>
            <person name="Song I."/>
            <person name="Jeong J.-H."/>
            <person name="Kim D."/>
            <person name="Kim S."/>
            <person name="Ryu S."/>
            <person name="Song J.Y."/>
            <person name="Lee S.K."/>
        </authorList>
    </citation>
    <scope>NUCLEOTIDE SEQUENCE [LARGE SCALE GENOMIC DNA]</scope>
    <source>
        <tissue evidence="2">Muscle</tissue>
    </source>
</reference>
<comment type="caution">
    <text evidence="2">The sequence shown here is derived from an EMBL/GenBank/DDBJ whole genome shotgun (WGS) entry which is preliminary data.</text>
</comment>
<organism evidence="2 3">
    <name type="scientific">Liparis tanakae</name>
    <name type="common">Tanaka's snailfish</name>
    <dbReference type="NCBI Taxonomy" id="230148"/>
    <lineage>
        <taxon>Eukaryota</taxon>
        <taxon>Metazoa</taxon>
        <taxon>Chordata</taxon>
        <taxon>Craniata</taxon>
        <taxon>Vertebrata</taxon>
        <taxon>Euteleostomi</taxon>
        <taxon>Actinopterygii</taxon>
        <taxon>Neopterygii</taxon>
        <taxon>Teleostei</taxon>
        <taxon>Neoteleostei</taxon>
        <taxon>Acanthomorphata</taxon>
        <taxon>Eupercaria</taxon>
        <taxon>Perciformes</taxon>
        <taxon>Cottioidei</taxon>
        <taxon>Cottales</taxon>
        <taxon>Liparidae</taxon>
        <taxon>Liparis</taxon>
    </lineage>
</organism>
<feature type="compositionally biased region" description="Polar residues" evidence="1">
    <location>
        <begin position="1"/>
        <end position="21"/>
    </location>
</feature>
<proteinExistence type="predicted"/>
<dbReference type="Proteomes" id="UP000314294">
    <property type="component" value="Unassembled WGS sequence"/>
</dbReference>
<sequence>MSRSPNMSELSVKLVNSSQAGGKNAESESVRAALRCLPSHAHTEWAGGGHLALQAAWFSDHCGDLSESGKEERKVCPTNYLSQEK</sequence>
<keyword evidence="3" id="KW-1185">Reference proteome</keyword>
<dbReference type="EMBL" id="SRLO01000045">
    <property type="protein sequence ID" value="TNN81583.1"/>
    <property type="molecule type" value="Genomic_DNA"/>
</dbReference>
<feature type="region of interest" description="Disordered" evidence="1">
    <location>
        <begin position="66"/>
        <end position="85"/>
    </location>
</feature>
<evidence type="ECO:0000313" key="3">
    <source>
        <dbReference type="Proteomes" id="UP000314294"/>
    </source>
</evidence>
<protein>
    <submittedName>
        <fullName evidence="2">Uncharacterized protein</fullName>
    </submittedName>
</protein>